<dbReference type="AlphaFoldDB" id="A0A0G4GKJ0"/>
<gene>
    <name evidence="1" type="ORF">Cvel_22319</name>
</gene>
<organism evidence="1">
    <name type="scientific">Chromera velia CCMP2878</name>
    <dbReference type="NCBI Taxonomy" id="1169474"/>
    <lineage>
        <taxon>Eukaryota</taxon>
        <taxon>Sar</taxon>
        <taxon>Alveolata</taxon>
        <taxon>Colpodellida</taxon>
        <taxon>Chromeraceae</taxon>
        <taxon>Chromera</taxon>
    </lineage>
</organism>
<proteinExistence type="predicted"/>
<dbReference type="SUPFAM" id="SSF48403">
    <property type="entry name" value="Ankyrin repeat"/>
    <property type="match status" value="1"/>
</dbReference>
<dbReference type="EMBL" id="CDMZ01001306">
    <property type="protein sequence ID" value="CEM30539.1"/>
    <property type="molecule type" value="Genomic_DNA"/>
</dbReference>
<name>A0A0G4GKJ0_9ALVE</name>
<accession>A0A0G4GKJ0</accession>
<dbReference type="VEuPathDB" id="CryptoDB:Cvel_22319"/>
<dbReference type="InterPro" id="IPR036770">
    <property type="entry name" value="Ankyrin_rpt-contain_sf"/>
</dbReference>
<evidence type="ECO:0000313" key="1">
    <source>
        <dbReference type="EMBL" id="CEM30539.1"/>
    </source>
</evidence>
<sequence>MVSLIAHGANMNAGDHVGFTALMEAIDENGVNRAEQLLLRGADSLVRTGKGETLFHLVTKARSFDAFEFVDRQGVDVQAADNKGFSALHALYSIF</sequence>
<dbReference type="Gene3D" id="1.25.40.20">
    <property type="entry name" value="Ankyrin repeat-containing domain"/>
    <property type="match status" value="1"/>
</dbReference>
<reference evidence="1" key="1">
    <citation type="submission" date="2014-11" db="EMBL/GenBank/DDBJ databases">
        <authorList>
            <person name="Otto D Thomas"/>
            <person name="Naeem Raeece"/>
        </authorList>
    </citation>
    <scope>NUCLEOTIDE SEQUENCE</scope>
</reference>
<protein>
    <submittedName>
        <fullName evidence="1">Uncharacterized protein</fullName>
    </submittedName>
</protein>